<reference evidence="1" key="2">
    <citation type="submission" date="2020-08" db="EMBL/GenBank/DDBJ databases">
        <authorList>
            <person name="Chen M."/>
            <person name="Teng W."/>
            <person name="Zhao L."/>
            <person name="Hu C."/>
            <person name="Zhou Y."/>
            <person name="Han B."/>
            <person name="Song L."/>
            <person name="Shu W."/>
        </authorList>
    </citation>
    <scope>NUCLEOTIDE SEQUENCE</scope>
    <source>
        <strain evidence="1">FACHB-1277</strain>
    </source>
</reference>
<evidence type="ECO:0000313" key="2">
    <source>
        <dbReference type="Proteomes" id="UP000631421"/>
    </source>
</evidence>
<proteinExistence type="predicted"/>
<dbReference type="EMBL" id="JACJPY010000069">
    <property type="protein sequence ID" value="MBD2151837.1"/>
    <property type="molecule type" value="Genomic_DNA"/>
</dbReference>
<organism evidence="1 2">
    <name type="scientific">Pseudanabaena cinerea FACHB-1277</name>
    <dbReference type="NCBI Taxonomy" id="2949581"/>
    <lineage>
        <taxon>Bacteria</taxon>
        <taxon>Bacillati</taxon>
        <taxon>Cyanobacteriota</taxon>
        <taxon>Cyanophyceae</taxon>
        <taxon>Pseudanabaenales</taxon>
        <taxon>Pseudanabaenaceae</taxon>
        <taxon>Pseudanabaena</taxon>
        <taxon>Pseudanabaena cinerea</taxon>
    </lineage>
</organism>
<name>A0A926Z7L3_9CYAN</name>
<evidence type="ECO:0000313" key="1">
    <source>
        <dbReference type="EMBL" id="MBD2151837.1"/>
    </source>
</evidence>
<sequence>MLDRASVTAAISLCPEEAVCYLARVYSTLVVFDPPEFIKTVIDSRVLIHSLGYPDSPDAAYTCRQLMDEFGFDTDTFPAFALQGLATIAAIFPCDRQDIHVDLELDQQFDIAPTSLIDIQARIDQKGQTPWLVQLKDTYFLQEPIYDVLPPMNVITGDMWLPQHLGHAEDFQQALSRDILSDRLCGNL</sequence>
<protein>
    <submittedName>
        <fullName evidence="1">Uncharacterized protein</fullName>
    </submittedName>
</protein>
<keyword evidence="2" id="KW-1185">Reference proteome</keyword>
<accession>A0A926Z7L3</accession>
<dbReference type="Proteomes" id="UP000631421">
    <property type="component" value="Unassembled WGS sequence"/>
</dbReference>
<comment type="caution">
    <text evidence="1">The sequence shown here is derived from an EMBL/GenBank/DDBJ whole genome shotgun (WGS) entry which is preliminary data.</text>
</comment>
<reference evidence="1" key="1">
    <citation type="journal article" date="2015" name="ISME J.">
        <title>Draft Genome Sequence of Streptomyces incarnatus NRRL8089, which Produces the Nucleoside Antibiotic Sinefungin.</title>
        <authorList>
            <person name="Oshima K."/>
            <person name="Hattori M."/>
            <person name="Shimizu H."/>
            <person name="Fukuda K."/>
            <person name="Nemoto M."/>
            <person name="Inagaki K."/>
            <person name="Tamura T."/>
        </authorList>
    </citation>
    <scope>NUCLEOTIDE SEQUENCE</scope>
    <source>
        <strain evidence="1">FACHB-1277</strain>
    </source>
</reference>
<dbReference type="RefSeq" id="WP_190352254.1">
    <property type="nucleotide sequence ID" value="NZ_JACJPY010000069.1"/>
</dbReference>
<gene>
    <name evidence="1" type="ORF">H6F44_17150</name>
</gene>
<dbReference type="AlphaFoldDB" id="A0A926Z7L3"/>